<dbReference type="OrthoDB" id="7464126at2759"/>
<evidence type="ECO:0000259" key="2">
    <source>
        <dbReference type="Pfam" id="PF24883"/>
    </source>
</evidence>
<sequence length="924" mass="104378">MKTDRIQIPSVGLHVIYEPEESGTTIADIVLVHGFGGHPSVKLGKLNSTSQSGPLFRDETSKTTPEVEVFWPLDLLPDSCGNARILTWGFHVVRLGDNLLEAQADIFDHADDLLGDLARLRHRSGALKKPVIFVAHSTGEVIVKEVLRRSETGSKMHIKDILLSTAAVIFFGSLQDALGKTPLSQVVKSMASVTLGVDTKDPVLARLSGADSANLEFGRRAFLRLSNDFNFKIKAFRDTRTMRSLLEHIQLREATSIANPREQPEDFDAEYWGISQFQSAEDAEFRKVADYIRRTLEDETTRGRELTPKEQTCLASLVVIPIFVPQVLKNFPGTCSWLYNIAEFRDWYHRRRTNDNRVLWISGASGSGKSTQLRHISRRIQKERACEANAVIWSTAGGQDLDRVFFTHRKQQQQATETGPLDMFRSLLAQLFPHDRKLREKLMWLSKASQPHNQPLSDTDLISFFLDDYMGSPIKTRLRRTFIFVDANEDCGPVYLRQLLHCLDKLAQNSNFSICLASRPCMDIAPGNTIQINVQDHNIHGIERYVHNNLKASWDERSVMVQKVVQKSGGLFLWAKLVTDLLNRIISEEKAQDLVDQILEELPSDLDGLYQWMLADLSAEEKTHVLVIMQWVMLASEPMRLNDLRAAVYLKEACNLSEINPGMVLNVGPPSSMSQLKGTGDQFGTPHQFHMWLQSRTLGLLEIKPDAQYEVKDGSLGLQRVGAIHESVRAFFLSGRGFAALLNVDRSLPPMDQLVDMGHYVILHTILAYINSLDLSLGNADAMSTLLSGSPNEEFRNWRQNVIDQRNLIMSSYPFLQYSVDNLLYHLLSPRTFRYFLPQQALIKMLSANQCRIWYRWTALLGANEPEQVISKCTSAENFLSPEFGAIYRLQRVFRIAKAVRKALRNGGKEAQSSVVRNAGTEAE</sequence>
<name>A0A1Y2EBW0_9PEZI</name>
<dbReference type="GeneID" id="63774245"/>
<dbReference type="InParanoid" id="A0A1Y2EBW0"/>
<accession>A0A1Y2EBW0</accession>
<feature type="domain" description="Nephrocystin 3-like N-terminal" evidence="2">
    <location>
        <begin position="333"/>
        <end position="519"/>
    </location>
</feature>
<comment type="caution">
    <text evidence="3">The sequence shown here is derived from an EMBL/GenBank/DDBJ whole genome shotgun (WGS) entry which is preliminary data.</text>
</comment>
<dbReference type="Pfam" id="PF24883">
    <property type="entry name" value="NPHP3_N"/>
    <property type="match status" value="1"/>
</dbReference>
<reference evidence="3 4" key="1">
    <citation type="submission" date="2016-07" db="EMBL/GenBank/DDBJ databases">
        <title>Pervasive Adenine N6-methylation of Active Genes in Fungi.</title>
        <authorList>
            <consortium name="DOE Joint Genome Institute"/>
            <person name="Mondo S.J."/>
            <person name="Dannebaum R.O."/>
            <person name="Kuo R.C."/>
            <person name="Labutti K."/>
            <person name="Haridas S."/>
            <person name="Kuo A."/>
            <person name="Salamov A."/>
            <person name="Ahrendt S.R."/>
            <person name="Lipzen A."/>
            <person name="Sullivan W."/>
            <person name="Andreopoulos W.B."/>
            <person name="Clum A."/>
            <person name="Lindquist E."/>
            <person name="Daum C."/>
            <person name="Ramamoorthy G.K."/>
            <person name="Gryganskyi A."/>
            <person name="Culley D."/>
            <person name="Magnuson J.K."/>
            <person name="James T.Y."/>
            <person name="O'Malley M.A."/>
            <person name="Stajich J.E."/>
            <person name="Spatafora J.W."/>
            <person name="Visel A."/>
            <person name="Grigoriev I.V."/>
        </authorList>
    </citation>
    <scope>NUCLEOTIDE SEQUENCE [LARGE SCALE GENOMIC DNA]</scope>
    <source>
        <strain evidence="3 4">CBS 129021</strain>
    </source>
</reference>
<dbReference type="SUPFAM" id="SSF52540">
    <property type="entry name" value="P-loop containing nucleoside triphosphate hydrolases"/>
    <property type="match status" value="1"/>
</dbReference>
<dbReference type="SUPFAM" id="SSF53474">
    <property type="entry name" value="alpha/beta-Hydrolases"/>
    <property type="match status" value="1"/>
</dbReference>
<proteinExistence type="predicted"/>
<dbReference type="Gene3D" id="3.40.50.300">
    <property type="entry name" value="P-loop containing nucleotide triphosphate hydrolases"/>
    <property type="match status" value="1"/>
</dbReference>
<dbReference type="Proteomes" id="UP000193689">
    <property type="component" value="Unassembled WGS sequence"/>
</dbReference>
<dbReference type="InterPro" id="IPR029058">
    <property type="entry name" value="AB_hydrolase_fold"/>
</dbReference>
<evidence type="ECO:0000313" key="4">
    <source>
        <dbReference type="Proteomes" id="UP000193689"/>
    </source>
</evidence>
<dbReference type="PANTHER" id="PTHR10039:SF5">
    <property type="entry name" value="NACHT DOMAIN-CONTAINING PROTEIN"/>
    <property type="match status" value="1"/>
</dbReference>
<dbReference type="PANTHER" id="PTHR10039">
    <property type="entry name" value="AMELOGENIN"/>
    <property type="match status" value="1"/>
</dbReference>
<dbReference type="EMBL" id="MCFJ01000003">
    <property type="protein sequence ID" value="ORY68335.1"/>
    <property type="molecule type" value="Genomic_DNA"/>
</dbReference>
<dbReference type="AlphaFoldDB" id="A0A1Y2EBW0"/>
<evidence type="ECO:0000256" key="1">
    <source>
        <dbReference type="ARBA" id="ARBA00022737"/>
    </source>
</evidence>
<dbReference type="RefSeq" id="XP_040718622.1">
    <property type="nucleotide sequence ID" value="XM_040858033.1"/>
</dbReference>
<gene>
    <name evidence="3" type="ORF">BCR38DRAFT_406269</name>
</gene>
<keyword evidence="4" id="KW-1185">Reference proteome</keyword>
<dbReference type="InterPro" id="IPR056884">
    <property type="entry name" value="NPHP3-like_N"/>
</dbReference>
<evidence type="ECO:0000313" key="3">
    <source>
        <dbReference type="EMBL" id="ORY68335.1"/>
    </source>
</evidence>
<dbReference type="InterPro" id="IPR027417">
    <property type="entry name" value="P-loop_NTPase"/>
</dbReference>
<protein>
    <recommendedName>
        <fullName evidence="2">Nephrocystin 3-like N-terminal domain-containing protein</fullName>
    </recommendedName>
</protein>
<keyword evidence="1" id="KW-0677">Repeat</keyword>
<organism evidence="3 4">
    <name type="scientific">Pseudomassariella vexata</name>
    <dbReference type="NCBI Taxonomy" id="1141098"/>
    <lineage>
        <taxon>Eukaryota</taxon>
        <taxon>Fungi</taxon>
        <taxon>Dikarya</taxon>
        <taxon>Ascomycota</taxon>
        <taxon>Pezizomycotina</taxon>
        <taxon>Sordariomycetes</taxon>
        <taxon>Xylariomycetidae</taxon>
        <taxon>Amphisphaeriales</taxon>
        <taxon>Pseudomassariaceae</taxon>
        <taxon>Pseudomassariella</taxon>
    </lineage>
</organism>